<proteinExistence type="predicted"/>
<feature type="compositionally biased region" description="Basic and acidic residues" evidence="1">
    <location>
        <begin position="108"/>
        <end position="120"/>
    </location>
</feature>
<comment type="caution">
    <text evidence="2">The sequence shown here is derived from an EMBL/GenBank/DDBJ whole genome shotgun (WGS) entry which is preliminary data.</text>
</comment>
<dbReference type="EMBL" id="JAAQYP010000089">
    <property type="protein sequence ID" value="NNA99276.1"/>
    <property type="molecule type" value="Genomic_DNA"/>
</dbReference>
<evidence type="ECO:0000313" key="3">
    <source>
        <dbReference type="Proteomes" id="UP000542111"/>
    </source>
</evidence>
<evidence type="ECO:0000256" key="1">
    <source>
        <dbReference type="SAM" id="MobiDB-lite"/>
    </source>
</evidence>
<reference evidence="2 3" key="1">
    <citation type="journal article" date="2020" name="Front. Microbiol.">
        <title>Genetic Organization of the aprX-lipA2 Operon Affects the Proteolytic Potential of Pseudomonas Species in Milk.</title>
        <authorList>
            <person name="Maier C."/>
            <person name="Huptas C."/>
            <person name="von Neubeck M."/>
            <person name="Scherer S."/>
            <person name="Wenning M."/>
            <person name="Lucking G."/>
        </authorList>
    </citation>
    <scope>NUCLEOTIDE SEQUENCE [LARGE SCALE GENOMIC DNA]</scope>
    <source>
        <strain evidence="2 3">G4779</strain>
    </source>
</reference>
<dbReference type="RefSeq" id="WP_169899385.1">
    <property type="nucleotide sequence ID" value="NZ_JAAQYP010000089.1"/>
</dbReference>
<dbReference type="AlphaFoldDB" id="A0A7Y1MVS5"/>
<dbReference type="Proteomes" id="UP000542111">
    <property type="component" value="Unassembled WGS sequence"/>
</dbReference>
<evidence type="ECO:0000313" key="2">
    <source>
        <dbReference type="EMBL" id="NNA99276.1"/>
    </source>
</evidence>
<feature type="region of interest" description="Disordered" evidence="1">
    <location>
        <begin position="95"/>
        <end position="120"/>
    </location>
</feature>
<protein>
    <recommendedName>
        <fullName evidence="4">Prophage PSSB64-02</fullName>
    </recommendedName>
</protein>
<accession>A0A7Y1MVS5</accession>
<evidence type="ECO:0008006" key="4">
    <source>
        <dbReference type="Google" id="ProtNLM"/>
    </source>
</evidence>
<name>A0A7Y1MVS5_9PSED</name>
<organism evidence="2 3">
    <name type="scientific">Pseudomonas gessardii</name>
    <dbReference type="NCBI Taxonomy" id="78544"/>
    <lineage>
        <taxon>Bacteria</taxon>
        <taxon>Pseudomonadati</taxon>
        <taxon>Pseudomonadota</taxon>
        <taxon>Gammaproteobacteria</taxon>
        <taxon>Pseudomonadales</taxon>
        <taxon>Pseudomonadaceae</taxon>
        <taxon>Pseudomonas</taxon>
    </lineage>
</organism>
<sequence length="132" mass="14993">MAKTVQERSAKTARKRVALAEEELRLRVRPGTRQALADLMEWSGITEQGETMMLMIHHLHALGSAKCQPLLNPPRHEIEISENVARDFHSRSLAELRRDPSDESVAPKTERPDLCARGESRPVMIDGKRNYL</sequence>
<gene>
    <name evidence="2" type="ORF">HBO33_29490</name>
</gene>